<keyword evidence="5 7" id="KW-1133">Transmembrane helix</keyword>
<dbReference type="GO" id="GO:0009252">
    <property type="term" value="P:peptidoglycan biosynthetic process"/>
    <property type="evidence" value="ECO:0007669"/>
    <property type="project" value="UniProtKB-UniRule"/>
</dbReference>
<name>A0A3Q9HQ40_9FIRM</name>
<dbReference type="GO" id="GO:0071555">
    <property type="term" value="P:cell wall organization"/>
    <property type="evidence" value="ECO:0007669"/>
    <property type="project" value="UniProtKB-KW"/>
</dbReference>
<dbReference type="InterPro" id="IPR018480">
    <property type="entry name" value="PNAcMuramoyl-5peptid_Trfase_CS"/>
</dbReference>
<feature type="transmembrane region" description="Helical" evidence="7">
    <location>
        <begin position="197"/>
        <end position="214"/>
    </location>
</feature>
<keyword evidence="6 7" id="KW-0472">Membrane</keyword>
<dbReference type="CDD" id="cd06852">
    <property type="entry name" value="GT_MraY"/>
    <property type="match status" value="1"/>
</dbReference>
<dbReference type="GO" id="GO:0051301">
    <property type="term" value="P:cell division"/>
    <property type="evidence" value="ECO:0007669"/>
    <property type="project" value="UniProtKB-KW"/>
</dbReference>
<feature type="transmembrane region" description="Helical" evidence="7">
    <location>
        <begin position="48"/>
        <end position="69"/>
    </location>
</feature>
<keyword evidence="7 9" id="KW-0479">Metal-binding</keyword>
<accession>A0A3Q9HQ40</accession>
<keyword evidence="7" id="KW-0131">Cell cycle</keyword>
<dbReference type="AlphaFoldDB" id="A0A3Q9HQ40"/>
<evidence type="ECO:0000313" key="10">
    <source>
        <dbReference type="EMBL" id="AZR73039.1"/>
    </source>
</evidence>
<feature type="binding site" evidence="9">
    <location>
        <position position="225"/>
    </location>
    <ligand>
        <name>Mg(2+)</name>
        <dbReference type="ChEBI" id="CHEBI:18420"/>
    </ligand>
</feature>
<dbReference type="NCBIfam" id="TIGR00445">
    <property type="entry name" value="mraY"/>
    <property type="match status" value="1"/>
</dbReference>
<evidence type="ECO:0000256" key="7">
    <source>
        <dbReference type="HAMAP-Rule" id="MF_00038"/>
    </source>
</evidence>
<proteinExistence type="inferred from homology"/>
<organism evidence="10 11">
    <name type="scientific">Anoxybacter fermentans</name>
    <dbReference type="NCBI Taxonomy" id="1323375"/>
    <lineage>
        <taxon>Bacteria</taxon>
        <taxon>Bacillati</taxon>
        <taxon>Bacillota</taxon>
        <taxon>Clostridia</taxon>
        <taxon>Halanaerobiales</taxon>
        <taxon>Anoxybacter</taxon>
    </lineage>
</organism>
<comment type="cofactor">
    <cofactor evidence="7 9">
        <name>Mg(2+)</name>
        <dbReference type="ChEBI" id="CHEBI:18420"/>
    </cofactor>
</comment>
<keyword evidence="7" id="KW-0573">Peptidoglycan synthesis</keyword>
<dbReference type="KEGG" id="aft:BBF96_06285"/>
<reference evidence="10 11" key="1">
    <citation type="submission" date="2016-07" db="EMBL/GenBank/DDBJ databases">
        <title>Genome and transcriptome analysis of iron-reducing fermentative bacteria Anoxybacter fermentans.</title>
        <authorList>
            <person name="Zeng X."/>
            <person name="Shao Z."/>
        </authorList>
    </citation>
    <scope>NUCLEOTIDE SEQUENCE [LARGE SCALE GENOMIC DNA]</scope>
    <source>
        <strain evidence="10 11">DY22613</strain>
    </source>
</reference>
<dbReference type="GO" id="GO:0008963">
    <property type="term" value="F:phospho-N-acetylmuramoyl-pentapeptide-transferase activity"/>
    <property type="evidence" value="ECO:0007669"/>
    <property type="project" value="UniProtKB-UniRule"/>
</dbReference>
<feature type="transmembrane region" description="Helical" evidence="7">
    <location>
        <begin position="247"/>
        <end position="269"/>
    </location>
</feature>
<dbReference type="EC" id="2.7.8.13" evidence="7 8"/>
<dbReference type="OrthoDB" id="9805475at2"/>
<feature type="transmembrane region" description="Helical" evidence="7">
    <location>
        <begin position="75"/>
        <end position="95"/>
    </location>
</feature>
<keyword evidence="7" id="KW-0133">Cell shape</keyword>
<evidence type="ECO:0000256" key="6">
    <source>
        <dbReference type="ARBA" id="ARBA00023136"/>
    </source>
</evidence>
<dbReference type="PROSITE" id="PS01348">
    <property type="entry name" value="MRAY_2"/>
    <property type="match status" value="1"/>
</dbReference>
<evidence type="ECO:0000256" key="2">
    <source>
        <dbReference type="ARBA" id="ARBA00005583"/>
    </source>
</evidence>
<evidence type="ECO:0000256" key="8">
    <source>
        <dbReference type="NCBIfam" id="TIGR00445"/>
    </source>
</evidence>
<keyword evidence="11" id="KW-1185">Reference proteome</keyword>
<dbReference type="Proteomes" id="UP000267250">
    <property type="component" value="Chromosome"/>
</dbReference>
<keyword evidence="7" id="KW-0132">Cell division</keyword>
<dbReference type="UniPathway" id="UPA00219"/>
<dbReference type="PANTHER" id="PTHR22926">
    <property type="entry name" value="PHOSPHO-N-ACETYLMURAMOYL-PENTAPEPTIDE-TRANSFERASE"/>
    <property type="match status" value="1"/>
</dbReference>
<keyword evidence="7 9" id="KW-0460">Magnesium</keyword>
<dbReference type="InterPro" id="IPR003524">
    <property type="entry name" value="PNAcMuramoyl-5peptid_Trfase"/>
</dbReference>
<comment type="function">
    <text evidence="7">Catalyzes the initial step of the lipid cycle reactions in the biosynthesis of the cell wall peptidoglycan: transfers peptidoglycan precursor phospho-MurNAc-pentapeptide from UDP-MurNAc-pentapeptide onto the lipid carrier undecaprenyl phosphate, yielding undecaprenyl-pyrophosphoryl-MurNAc-pentapeptide, known as lipid I.</text>
</comment>
<sequence length="320" mass="34985">MIKLLYALGLSFLITIITGPGLIRILYRLKFGQQIREVGPKSHLMKQGTPTMGGVMIILAILVSTFLIVQLTDQILWSLFLTLGFGLIGFLDDLIKIVAKRSLGLKAWQKIVGQLILSSLLAFYVIGEPELMEIMIPFTRQTLNLGFLMLPFVIFVVIGTVNAVNLTDGLDGLAAGVTIVVSLTFTLMLVLQGNMELAGFALILAGACVGFAWFNSHPAQVFMGDTGSFALGGALAAISIFSRTELFLVIIGGIYVINAISVMLQVIYFRLTGGKRVFKMAPIHHHFELSGWREPQVVSRFVIISILLSVIGMIGYMQFV</sequence>
<dbReference type="PROSITE" id="PS01347">
    <property type="entry name" value="MRAY_1"/>
    <property type="match status" value="1"/>
</dbReference>
<comment type="pathway">
    <text evidence="7">Cell wall biogenesis; peptidoglycan biosynthesis.</text>
</comment>
<keyword evidence="7" id="KW-1003">Cell membrane</keyword>
<dbReference type="GO" id="GO:0005886">
    <property type="term" value="C:plasma membrane"/>
    <property type="evidence" value="ECO:0007669"/>
    <property type="project" value="UniProtKB-SubCell"/>
</dbReference>
<dbReference type="GO" id="GO:0051992">
    <property type="term" value="F:UDP-N-acetylmuramoyl-L-alanyl-D-glutamyl-meso-2,6-diaminopimelyl-D-alanyl-D-alanine:undecaprenyl-phosphate transferase activity"/>
    <property type="evidence" value="ECO:0007669"/>
    <property type="project" value="RHEA"/>
</dbReference>
<keyword evidence="3 7" id="KW-0808">Transferase</keyword>
<feature type="transmembrane region" description="Helical" evidence="7">
    <location>
        <begin position="6"/>
        <end position="27"/>
    </location>
</feature>
<comment type="subcellular location">
    <subcellularLocation>
        <location evidence="7">Cell membrane</location>
        <topology evidence="7">Multi-pass membrane protein</topology>
    </subcellularLocation>
    <subcellularLocation>
        <location evidence="1">Membrane</location>
        <topology evidence="1">Multi-pass membrane protein</topology>
    </subcellularLocation>
</comment>
<comment type="catalytic activity">
    <reaction evidence="7">
        <text>UDP-N-acetyl-alpha-D-muramoyl-L-alanyl-gamma-D-glutamyl-meso-2,6-diaminopimeloyl-D-alanyl-D-alanine + di-trans,octa-cis-undecaprenyl phosphate = di-trans,octa-cis-undecaprenyl diphospho-N-acetyl-alpha-D-muramoyl-L-alanyl-D-glutamyl-meso-2,6-diaminopimeloyl-D-alanyl-D-alanine + UMP</text>
        <dbReference type="Rhea" id="RHEA:28386"/>
        <dbReference type="ChEBI" id="CHEBI:57865"/>
        <dbReference type="ChEBI" id="CHEBI:60392"/>
        <dbReference type="ChEBI" id="CHEBI:61386"/>
        <dbReference type="ChEBI" id="CHEBI:61387"/>
        <dbReference type="EC" id="2.7.8.13"/>
    </reaction>
</comment>
<dbReference type="PANTHER" id="PTHR22926:SF5">
    <property type="entry name" value="PHOSPHO-N-ACETYLMURAMOYL-PENTAPEPTIDE-TRANSFERASE HOMOLOG"/>
    <property type="match status" value="1"/>
</dbReference>
<feature type="transmembrane region" description="Helical" evidence="7">
    <location>
        <begin position="146"/>
        <end position="166"/>
    </location>
</feature>
<feature type="transmembrane region" description="Helical" evidence="7">
    <location>
        <begin position="221"/>
        <end position="241"/>
    </location>
</feature>
<dbReference type="Pfam" id="PF00953">
    <property type="entry name" value="Glycos_transf_4"/>
    <property type="match status" value="1"/>
</dbReference>
<evidence type="ECO:0000256" key="1">
    <source>
        <dbReference type="ARBA" id="ARBA00004141"/>
    </source>
</evidence>
<protein>
    <recommendedName>
        <fullName evidence="7 8">Phospho-N-acetylmuramoyl-pentapeptide-transferase</fullName>
        <ecNumber evidence="7 8">2.7.8.13</ecNumber>
    </recommendedName>
    <alternativeName>
        <fullName evidence="7">UDP-MurNAc-pentapeptide phosphotransferase</fullName>
    </alternativeName>
</protein>
<comment type="similarity">
    <text evidence="2 7">Belongs to the glycosyltransferase 4 family. MraY subfamily.</text>
</comment>
<dbReference type="RefSeq" id="WP_127016369.1">
    <property type="nucleotide sequence ID" value="NZ_CP016379.1"/>
</dbReference>
<gene>
    <name evidence="7" type="primary">mraY</name>
    <name evidence="10" type="ORF">BBF96_06285</name>
</gene>
<dbReference type="Pfam" id="PF10555">
    <property type="entry name" value="MraY_sig1"/>
    <property type="match status" value="1"/>
</dbReference>
<dbReference type="EMBL" id="CP016379">
    <property type="protein sequence ID" value="AZR73039.1"/>
    <property type="molecule type" value="Genomic_DNA"/>
</dbReference>
<evidence type="ECO:0000256" key="5">
    <source>
        <dbReference type="ARBA" id="ARBA00022989"/>
    </source>
</evidence>
<keyword evidence="7" id="KW-0961">Cell wall biogenesis/degradation</keyword>
<dbReference type="InterPro" id="IPR000715">
    <property type="entry name" value="Glycosyl_transferase_4"/>
</dbReference>
<feature type="binding site" evidence="9">
    <location>
        <position position="165"/>
    </location>
    <ligand>
        <name>Mg(2+)</name>
        <dbReference type="ChEBI" id="CHEBI:18420"/>
    </ligand>
</feature>
<dbReference type="HAMAP" id="MF_00038">
    <property type="entry name" value="MraY"/>
    <property type="match status" value="1"/>
</dbReference>
<evidence type="ECO:0000313" key="11">
    <source>
        <dbReference type="Proteomes" id="UP000267250"/>
    </source>
</evidence>
<dbReference type="GO" id="GO:0046872">
    <property type="term" value="F:metal ion binding"/>
    <property type="evidence" value="ECO:0007669"/>
    <property type="project" value="UniProtKB-KW"/>
</dbReference>
<dbReference type="GO" id="GO:0008360">
    <property type="term" value="P:regulation of cell shape"/>
    <property type="evidence" value="ECO:0007669"/>
    <property type="project" value="UniProtKB-KW"/>
</dbReference>
<feature type="transmembrane region" description="Helical" evidence="7">
    <location>
        <begin position="173"/>
        <end position="191"/>
    </location>
</feature>
<evidence type="ECO:0000256" key="9">
    <source>
        <dbReference type="PIRSR" id="PIRSR600715-1"/>
    </source>
</evidence>
<evidence type="ECO:0000256" key="4">
    <source>
        <dbReference type="ARBA" id="ARBA00022692"/>
    </source>
</evidence>
<evidence type="ECO:0000256" key="3">
    <source>
        <dbReference type="ARBA" id="ARBA00022679"/>
    </source>
</evidence>
<keyword evidence="4 7" id="KW-0812">Transmembrane</keyword>
<feature type="transmembrane region" description="Helical" evidence="7">
    <location>
        <begin position="297"/>
        <end position="319"/>
    </location>
</feature>